<sequence length="280" mass="29107">MDWDGPMRKYSLSVVCTFALGTALLSANAATASPNSCPTGAVFAVGGTWDPTGQTTQPVTDRYAAQGYVAKPVSYPASFWPLGDQTYDASVAVGVQALHAEVDTFHSQCPGSDVVITGYSQGARIAGDVLGDIARDGSIPQSQVTGVLYSDPRNSHGGIETVIPNVVPGATMSGTRAGFGDIPVQEVCIEGDGICNMPKPRDAPEEFVDSVFGYFTKHGTYQPMMTNSTPPPQPGLPESPAVPLQPAEVATAIASRLVENLTPYVKAALSSALTTVLTAP</sequence>
<dbReference type="Pfam" id="PF08237">
    <property type="entry name" value="PE-PPE"/>
    <property type="match status" value="1"/>
</dbReference>
<keyword evidence="5" id="KW-0732">Signal</keyword>
<organism evidence="7">
    <name type="scientific">Nocardia globerula</name>
    <dbReference type="NCBI Taxonomy" id="1818"/>
    <lineage>
        <taxon>Bacteria</taxon>
        <taxon>Bacillati</taxon>
        <taxon>Actinomycetota</taxon>
        <taxon>Actinomycetes</taxon>
        <taxon>Mycobacteriales</taxon>
        <taxon>Nocardiaceae</taxon>
        <taxon>Nocardia</taxon>
    </lineage>
</organism>
<name>A0A652YUV9_NOCGL</name>
<evidence type="ECO:0000256" key="2">
    <source>
        <dbReference type="ARBA" id="ARBA00022487"/>
    </source>
</evidence>
<evidence type="ECO:0000256" key="1">
    <source>
        <dbReference type="ARBA" id="ARBA00007534"/>
    </source>
</evidence>
<dbReference type="InterPro" id="IPR029058">
    <property type="entry name" value="AB_hydrolase_fold"/>
</dbReference>
<dbReference type="PANTHER" id="PTHR33630">
    <property type="entry name" value="CUTINASE RV1984C-RELATED-RELATED"/>
    <property type="match status" value="1"/>
</dbReference>
<dbReference type="PANTHER" id="PTHR33630:SF9">
    <property type="entry name" value="CUTINASE 4"/>
    <property type="match status" value="1"/>
</dbReference>
<dbReference type="EMBL" id="VNIQ01000002">
    <property type="protein sequence ID" value="TYQ06885.1"/>
    <property type="molecule type" value="Genomic_DNA"/>
</dbReference>
<dbReference type="AlphaFoldDB" id="A0A652YUV9"/>
<dbReference type="InterPro" id="IPR013228">
    <property type="entry name" value="PE-PPE_C"/>
</dbReference>
<accession>A0A652YUV9</accession>
<reference evidence="7" key="1">
    <citation type="submission" date="2019-07" db="EMBL/GenBank/DDBJ databases">
        <title>Genomic Encyclopedia of Type Strains, Phase IV (KMG-IV): sequencing the most valuable type-strain genomes for metagenomic binning, comparative biology and taxonomic classification.</title>
        <authorList>
            <person name="Goeker M."/>
        </authorList>
    </citation>
    <scope>NUCLEOTIDE SEQUENCE</scope>
    <source>
        <strain evidence="7">DSM 44596</strain>
    </source>
</reference>
<evidence type="ECO:0000256" key="3">
    <source>
        <dbReference type="ARBA" id="ARBA00022801"/>
    </source>
</evidence>
<keyword evidence="3" id="KW-0378">Hydrolase</keyword>
<evidence type="ECO:0000313" key="7">
    <source>
        <dbReference type="EMBL" id="TYQ06885.1"/>
    </source>
</evidence>
<keyword evidence="2" id="KW-0719">Serine esterase</keyword>
<feature type="chain" id="PRO_5024794502" evidence="5">
    <location>
        <begin position="30"/>
        <end position="280"/>
    </location>
</feature>
<evidence type="ECO:0000256" key="5">
    <source>
        <dbReference type="SAM" id="SignalP"/>
    </source>
</evidence>
<dbReference type="SUPFAM" id="SSF53474">
    <property type="entry name" value="alpha/beta-Hydrolases"/>
    <property type="match status" value="1"/>
</dbReference>
<evidence type="ECO:0000256" key="4">
    <source>
        <dbReference type="ARBA" id="ARBA00023157"/>
    </source>
</evidence>
<comment type="similarity">
    <text evidence="1">Belongs to the cutinase family.</text>
</comment>
<protein>
    <submittedName>
        <fullName evidence="7">PE-PPE domain-containing protein</fullName>
    </submittedName>
</protein>
<feature type="signal peptide" evidence="5">
    <location>
        <begin position="1"/>
        <end position="29"/>
    </location>
</feature>
<feature type="domain" description="PE-PPE" evidence="6">
    <location>
        <begin position="67"/>
        <end position="224"/>
    </location>
</feature>
<dbReference type="GO" id="GO:0052689">
    <property type="term" value="F:carboxylic ester hydrolase activity"/>
    <property type="evidence" value="ECO:0007669"/>
    <property type="project" value="UniProtKB-KW"/>
</dbReference>
<dbReference type="InterPro" id="IPR000675">
    <property type="entry name" value="Cutinase/axe"/>
</dbReference>
<keyword evidence="4" id="KW-1015">Disulfide bond</keyword>
<dbReference type="Gene3D" id="3.40.50.1820">
    <property type="entry name" value="alpha/beta hydrolase"/>
    <property type="match status" value="1"/>
</dbReference>
<evidence type="ECO:0000259" key="6">
    <source>
        <dbReference type="Pfam" id="PF08237"/>
    </source>
</evidence>
<dbReference type="SMART" id="SM01110">
    <property type="entry name" value="Cutinase"/>
    <property type="match status" value="1"/>
</dbReference>
<proteinExistence type="inferred from homology"/>
<gene>
    <name evidence="7" type="ORF">FNL38_1021029</name>
</gene>
<comment type="caution">
    <text evidence="7">The sequence shown here is derived from an EMBL/GenBank/DDBJ whole genome shotgun (WGS) entry which is preliminary data.</text>
</comment>